<organism evidence="13 14">
    <name type="scientific">Coemansia aciculifera</name>
    <dbReference type="NCBI Taxonomy" id="417176"/>
    <lineage>
        <taxon>Eukaryota</taxon>
        <taxon>Fungi</taxon>
        <taxon>Fungi incertae sedis</taxon>
        <taxon>Zoopagomycota</taxon>
        <taxon>Kickxellomycotina</taxon>
        <taxon>Kickxellomycetes</taxon>
        <taxon>Kickxellales</taxon>
        <taxon>Kickxellaceae</taxon>
        <taxon>Coemansia</taxon>
    </lineage>
</organism>
<dbReference type="CDD" id="cd18139">
    <property type="entry name" value="HLD_clamp_RarA"/>
    <property type="match status" value="1"/>
</dbReference>
<evidence type="ECO:0000256" key="5">
    <source>
        <dbReference type="ARBA" id="ARBA00022763"/>
    </source>
</evidence>
<dbReference type="GO" id="GO:0005634">
    <property type="term" value="C:nucleus"/>
    <property type="evidence" value="ECO:0007669"/>
    <property type="project" value="TreeGrafter"/>
</dbReference>
<dbReference type="Pfam" id="PF12002">
    <property type="entry name" value="MgsA_C"/>
    <property type="match status" value="1"/>
</dbReference>
<keyword evidence="6 10" id="KW-0863">Zinc-finger</keyword>
<dbReference type="GO" id="GO:0017116">
    <property type="term" value="F:single-stranded DNA helicase activity"/>
    <property type="evidence" value="ECO:0007669"/>
    <property type="project" value="TreeGrafter"/>
</dbReference>
<dbReference type="GO" id="GO:0006271">
    <property type="term" value="P:DNA strand elongation involved in DNA replication"/>
    <property type="evidence" value="ECO:0007669"/>
    <property type="project" value="UniProtKB-ARBA"/>
</dbReference>
<dbReference type="Proteomes" id="UP001140074">
    <property type="component" value="Unassembled WGS sequence"/>
</dbReference>
<dbReference type="PROSITE" id="PS51908">
    <property type="entry name" value="ZF_UBZ4"/>
    <property type="match status" value="1"/>
</dbReference>
<dbReference type="Gene3D" id="3.40.50.300">
    <property type="entry name" value="P-loop containing nucleotide triphosphate hydrolases"/>
    <property type="match status" value="1"/>
</dbReference>
<dbReference type="GO" id="GO:0003677">
    <property type="term" value="F:DNA binding"/>
    <property type="evidence" value="ECO:0007669"/>
    <property type="project" value="InterPro"/>
</dbReference>
<evidence type="ECO:0000256" key="3">
    <source>
        <dbReference type="ARBA" id="ARBA00022723"/>
    </source>
</evidence>
<dbReference type="Gene3D" id="1.20.272.10">
    <property type="match status" value="1"/>
</dbReference>
<evidence type="ECO:0000256" key="10">
    <source>
        <dbReference type="PROSITE-ProRule" id="PRU01256"/>
    </source>
</evidence>
<dbReference type="GO" id="GO:0000731">
    <property type="term" value="P:DNA synthesis involved in DNA repair"/>
    <property type="evidence" value="ECO:0007669"/>
    <property type="project" value="TreeGrafter"/>
</dbReference>
<comment type="similarity">
    <text evidence="1">Belongs to the AAA ATPase family. RarA/MGS1/WRNIP1 subfamily.</text>
</comment>
<feature type="compositionally biased region" description="Polar residues" evidence="11">
    <location>
        <begin position="48"/>
        <end position="65"/>
    </location>
</feature>
<dbReference type="InterPro" id="IPR027417">
    <property type="entry name" value="P-loop_NTPase"/>
</dbReference>
<dbReference type="InterPro" id="IPR021886">
    <property type="entry name" value="MgsA_C"/>
</dbReference>
<dbReference type="SUPFAM" id="SSF48019">
    <property type="entry name" value="post-AAA+ oligomerization domain-like"/>
    <property type="match status" value="1"/>
</dbReference>
<evidence type="ECO:0000259" key="12">
    <source>
        <dbReference type="PROSITE" id="PS51908"/>
    </source>
</evidence>
<dbReference type="FunFam" id="1.20.272.10:FF:000001">
    <property type="entry name" value="Putative AAA family ATPase"/>
    <property type="match status" value="1"/>
</dbReference>
<dbReference type="GO" id="GO:0008270">
    <property type="term" value="F:zinc ion binding"/>
    <property type="evidence" value="ECO:0007669"/>
    <property type="project" value="UniProtKB-KW"/>
</dbReference>
<evidence type="ECO:0000256" key="2">
    <source>
        <dbReference type="ARBA" id="ARBA00022705"/>
    </source>
</evidence>
<evidence type="ECO:0000256" key="1">
    <source>
        <dbReference type="ARBA" id="ARBA00008959"/>
    </source>
</evidence>
<reference evidence="13" key="1">
    <citation type="submission" date="2022-07" db="EMBL/GenBank/DDBJ databases">
        <title>Phylogenomic reconstructions and comparative analyses of Kickxellomycotina fungi.</title>
        <authorList>
            <person name="Reynolds N.K."/>
            <person name="Stajich J.E."/>
            <person name="Barry K."/>
            <person name="Grigoriev I.V."/>
            <person name="Crous P."/>
            <person name="Smith M.E."/>
        </authorList>
    </citation>
    <scope>NUCLEOTIDE SEQUENCE</scope>
    <source>
        <strain evidence="13">RSA 476</strain>
    </source>
</reference>
<proteinExistence type="inferred from homology"/>
<dbReference type="InterPro" id="IPR051314">
    <property type="entry name" value="AAA_ATPase_RarA/MGS1/WRNIP1"/>
</dbReference>
<evidence type="ECO:0000313" key="14">
    <source>
        <dbReference type="Proteomes" id="UP001140074"/>
    </source>
</evidence>
<keyword evidence="7" id="KW-0862">Zinc</keyword>
<evidence type="ECO:0000256" key="4">
    <source>
        <dbReference type="ARBA" id="ARBA00022741"/>
    </source>
</evidence>
<keyword evidence="4" id="KW-0547">Nucleotide-binding</keyword>
<evidence type="ECO:0000256" key="7">
    <source>
        <dbReference type="ARBA" id="ARBA00022833"/>
    </source>
</evidence>
<dbReference type="SMART" id="SM00382">
    <property type="entry name" value="AAA"/>
    <property type="match status" value="1"/>
</dbReference>
<comment type="caution">
    <text evidence="13">The sequence shown here is derived from an EMBL/GenBank/DDBJ whole genome shotgun (WGS) entry which is preliminary data.</text>
</comment>
<dbReference type="Gene3D" id="1.10.8.60">
    <property type="match status" value="1"/>
</dbReference>
<dbReference type="InterPro" id="IPR008921">
    <property type="entry name" value="DNA_pol3_clamp-load_cplx_C"/>
</dbReference>
<dbReference type="PANTHER" id="PTHR13779:SF7">
    <property type="entry name" value="ATPASE WRNIP1"/>
    <property type="match status" value="1"/>
</dbReference>
<dbReference type="InterPro" id="IPR032423">
    <property type="entry name" value="AAA_assoc_2"/>
</dbReference>
<keyword evidence="2" id="KW-0235">DNA replication</keyword>
<sequence length="540" mass="59250">MSSLVSCPICSKRVPEWYVNDHLDHECLGVIEDSSDNKQSQSSKPLARQTSLLISPSRNQQTQESRPLLAKRARAESFSEDMEMCVLLPSEQLSPTDASSSVPVPLPPTLIGSQAQGAMSKMENAITSEDAEVERQVRNLRLPLAERLRPLTLDAFVGQRGLVGPGSILRSLIESDQISSMIFWGGPGLGKTTLARIIARKTKAAFKEMSAVTQNTADVKKAIDEAGNLSRLTNKRTIVFLDEIHRFNKAQQDIFLPHLERGQIVLIGATTENPSFKLNGALLSRCRVFRLEALSEDDIAQIAEQAAKVKQTDRGQAPTGLEKGLSKYIAGVSNGDARAAINVVDLAMNSLAEGESLGLECVKRALQRTHIVYGAEEHYDLISALHKSVRGSDANAALYWLARMLQGGDDPLYIARRMVRMASEDIGLADSHALPLAVSTLHACQAIGLPECDTVLAHCATYLARAPKSVETYKAFKEAKAAVGADPPWPVPLHLCNAPTRLMKELGYAEGYKYNPDYDEPVEQEYLPEAARHFNFFKKY</sequence>
<dbReference type="Gene3D" id="3.30.160.60">
    <property type="entry name" value="Classic Zinc Finger"/>
    <property type="match status" value="1"/>
</dbReference>
<evidence type="ECO:0000256" key="8">
    <source>
        <dbReference type="ARBA" id="ARBA00022840"/>
    </source>
</evidence>
<dbReference type="CDD" id="cd00009">
    <property type="entry name" value="AAA"/>
    <property type="match status" value="1"/>
</dbReference>
<evidence type="ECO:0000256" key="6">
    <source>
        <dbReference type="ARBA" id="ARBA00022771"/>
    </source>
</evidence>
<keyword evidence="3" id="KW-0479">Metal-binding</keyword>
<dbReference type="AlphaFoldDB" id="A0A9W8IHT2"/>
<gene>
    <name evidence="13" type="primary">MGS1</name>
    <name evidence="13" type="ORF">GGH94_003087</name>
</gene>
<dbReference type="InterPro" id="IPR003959">
    <property type="entry name" value="ATPase_AAA_core"/>
</dbReference>
<dbReference type="SMART" id="SM00734">
    <property type="entry name" value="ZnF_Rad18"/>
    <property type="match status" value="1"/>
</dbReference>
<dbReference type="SUPFAM" id="SSF52540">
    <property type="entry name" value="P-loop containing nucleoside triphosphate hydrolases"/>
    <property type="match status" value="1"/>
</dbReference>
<evidence type="ECO:0000256" key="9">
    <source>
        <dbReference type="ARBA" id="ARBA00023204"/>
    </source>
</evidence>
<keyword evidence="5 10" id="KW-0227">DNA damage</keyword>
<dbReference type="PANTHER" id="PTHR13779">
    <property type="entry name" value="WERNER HELICASE-INTERACTING PROTEIN 1 FAMILY MEMBER"/>
    <property type="match status" value="1"/>
</dbReference>
<dbReference type="InterPro" id="IPR006642">
    <property type="entry name" value="Rad18_UBZ4"/>
</dbReference>
<dbReference type="Gene3D" id="1.10.3710.10">
    <property type="entry name" value="DNA polymerase III clamp loader subunits, C-terminal domain"/>
    <property type="match status" value="1"/>
</dbReference>
<dbReference type="Pfam" id="PF16193">
    <property type="entry name" value="AAA_assoc_2"/>
    <property type="match status" value="1"/>
</dbReference>
<protein>
    <submittedName>
        <fullName evidence="13">DNA-dependent ATPase mgs1</fullName>
    </submittedName>
</protein>
<keyword evidence="14" id="KW-1185">Reference proteome</keyword>
<dbReference type="Pfam" id="PF00004">
    <property type="entry name" value="AAA"/>
    <property type="match status" value="1"/>
</dbReference>
<feature type="region of interest" description="Disordered" evidence="11">
    <location>
        <begin position="35"/>
        <end position="68"/>
    </location>
</feature>
<feature type="domain" description="UBZ4-type" evidence="12">
    <location>
        <begin position="4"/>
        <end position="32"/>
    </location>
</feature>
<keyword evidence="9 10" id="KW-0234">DNA repair</keyword>
<dbReference type="GO" id="GO:0016887">
    <property type="term" value="F:ATP hydrolysis activity"/>
    <property type="evidence" value="ECO:0007669"/>
    <property type="project" value="InterPro"/>
</dbReference>
<dbReference type="GO" id="GO:0005524">
    <property type="term" value="F:ATP binding"/>
    <property type="evidence" value="ECO:0007669"/>
    <property type="project" value="UniProtKB-KW"/>
</dbReference>
<dbReference type="InterPro" id="IPR003593">
    <property type="entry name" value="AAA+_ATPase"/>
</dbReference>
<evidence type="ECO:0000313" key="13">
    <source>
        <dbReference type="EMBL" id="KAJ2864183.1"/>
    </source>
</evidence>
<dbReference type="EMBL" id="JANBUY010000096">
    <property type="protein sequence ID" value="KAJ2864183.1"/>
    <property type="molecule type" value="Genomic_DNA"/>
</dbReference>
<name>A0A9W8IHT2_9FUNG</name>
<dbReference type="FunFam" id="3.40.50.300:FF:000137">
    <property type="entry name" value="Replication-associated recombination protein A"/>
    <property type="match status" value="1"/>
</dbReference>
<accession>A0A9W8IHT2</accession>
<evidence type="ECO:0000256" key="11">
    <source>
        <dbReference type="SAM" id="MobiDB-lite"/>
    </source>
</evidence>
<dbReference type="GO" id="GO:0008047">
    <property type="term" value="F:enzyme activator activity"/>
    <property type="evidence" value="ECO:0007669"/>
    <property type="project" value="TreeGrafter"/>
</dbReference>
<keyword evidence="8" id="KW-0067">ATP-binding</keyword>